<dbReference type="InterPro" id="IPR036047">
    <property type="entry name" value="F-box-like_dom_sf"/>
</dbReference>
<dbReference type="Proteomes" id="UP000886523">
    <property type="component" value="Unassembled WGS sequence"/>
</dbReference>
<dbReference type="AlphaFoldDB" id="A0A9P6ATZ3"/>
<evidence type="ECO:0000313" key="2">
    <source>
        <dbReference type="Proteomes" id="UP000886523"/>
    </source>
</evidence>
<proteinExistence type="predicted"/>
<dbReference type="OrthoDB" id="2269034at2759"/>
<sequence>MTLSPCEFQRLRDVIDGGLAALDPSTPKNAMHLVNSRLGGAPALATMDAKLYCLEREMDILARVQESVAKERDELYCARQRAHNAQLAINRLPREILCAIFMEIGASVGHICNLWREITLNMPQLWRDIHLTITPDGPASSEMVSTWIQWSRSVLLDFTVVLLGVPRSGLNANILFFKEHLPLCRSLTITHKRFNFRADVSDWSFLLSVPMPLLCSLDLDAPAIHPGDSSPELVIALASFPRLRSLSVSVVAHAPSISFGEFFSPYLTAITLAIPLRISELSRLTAGSPVLRSLTLMCTNHWINDDDNLTITLPPSTIELTLIGQWSIFYLAKFTGPNVHTLSLSPLIHGSEYDDIAAGAYRDIPDSSKVRSPVPSHCPAVIHPLFATRAWRNWKLRSRPSGI</sequence>
<dbReference type="SUPFAM" id="SSF81383">
    <property type="entry name" value="F-box domain"/>
    <property type="match status" value="1"/>
</dbReference>
<evidence type="ECO:0000313" key="1">
    <source>
        <dbReference type="EMBL" id="KAF9511923.1"/>
    </source>
</evidence>
<keyword evidence="2" id="KW-1185">Reference proteome</keyword>
<evidence type="ECO:0008006" key="3">
    <source>
        <dbReference type="Google" id="ProtNLM"/>
    </source>
</evidence>
<reference evidence="1" key="1">
    <citation type="journal article" date="2020" name="Nat. Commun.">
        <title>Large-scale genome sequencing of mycorrhizal fungi provides insights into the early evolution of symbiotic traits.</title>
        <authorList>
            <person name="Miyauchi S."/>
            <person name="Kiss E."/>
            <person name="Kuo A."/>
            <person name="Drula E."/>
            <person name="Kohler A."/>
            <person name="Sanchez-Garcia M."/>
            <person name="Morin E."/>
            <person name="Andreopoulos B."/>
            <person name="Barry K.W."/>
            <person name="Bonito G."/>
            <person name="Buee M."/>
            <person name="Carver A."/>
            <person name="Chen C."/>
            <person name="Cichocki N."/>
            <person name="Clum A."/>
            <person name="Culley D."/>
            <person name="Crous P.W."/>
            <person name="Fauchery L."/>
            <person name="Girlanda M."/>
            <person name="Hayes R.D."/>
            <person name="Keri Z."/>
            <person name="LaButti K."/>
            <person name="Lipzen A."/>
            <person name="Lombard V."/>
            <person name="Magnuson J."/>
            <person name="Maillard F."/>
            <person name="Murat C."/>
            <person name="Nolan M."/>
            <person name="Ohm R.A."/>
            <person name="Pangilinan J."/>
            <person name="Pereira M.F."/>
            <person name="Perotto S."/>
            <person name="Peter M."/>
            <person name="Pfister S."/>
            <person name="Riley R."/>
            <person name="Sitrit Y."/>
            <person name="Stielow J.B."/>
            <person name="Szollosi G."/>
            <person name="Zifcakova L."/>
            <person name="Stursova M."/>
            <person name="Spatafora J.W."/>
            <person name="Tedersoo L."/>
            <person name="Vaario L.M."/>
            <person name="Yamada A."/>
            <person name="Yan M."/>
            <person name="Wang P."/>
            <person name="Xu J."/>
            <person name="Bruns T."/>
            <person name="Baldrian P."/>
            <person name="Vilgalys R."/>
            <person name="Dunand C."/>
            <person name="Henrissat B."/>
            <person name="Grigoriev I.V."/>
            <person name="Hibbett D."/>
            <person name="Nagy L.G."/>
            <person name="Martin F.M."/>
        </authorList>
    </citation>
    <scope>NUCLEOTIDE SEQUENCE</scope>
    <source>
        <strain evidence="1">UP504</strain>
    </source>
</reference>
<organism evidence="1 2">
    <name type="scientific">Hydnum rufescens UP504</name>
    <dbReference type="NCBI Taxonomy" id="1448309"/>
    <lineage>
        <taxon>Eukaryota</taxon>
        <taxon>Fungi</taxon>
        <taxon>Dikarya</taxon>
        <taxon>Basidiomycota</taxon>
        <taxon>Agaricomycotina</taxon>
        <taxon>Agaricomycetes</taxon>
        <taxon>Cantharellales</taxon>
        <taxon>Hydnaceae</taxon>
        <taxon>Hydnum</taxon>
    </lineage>
</organism>
<protein>
    <recommendedName>
        <fullName evidence="3">F-box domain-containing protein</fullName>
    </recommendedName>
</protein>
<name>A0A9P6ATZ3_9AGAM</name>
<comment type="caution">
    <text evidence="1">The sequence shown here is derived from an EMBL/GenBank/DDBJ whole genome shotgun (WGS) entry which is preliminary data.</text>
</comment>
<gene>
    <name evidence="1" type="ORF">BS47DRAFT_1120016</name>
</gene>
<dbReference type="EMBL" id="MU128993">
    <property type="protein sequence ID" value="KAF9511923.1"/>
    <property type="molecule type" value="Genomic_DNA"/>
</dbReference>
<accession>A0A9P6ATZ3</accession>